<organism evidence="3 4">
    <name type="scientific">Acuticoccus sediminis</name>
    <dbReference type="NCBI Taxonomy" id="2184697"/>
    <lineage>
        <taxon>Bacteria</taxon>
        <taxon>Pseudomonadati</taxon>
        <taxon>Pseudomonadota</taxon>
        <taxon>Alphaproteobacteria</taxon>
        <taxon>Hyphomicrobiales</taxon>
        <taxon>Amorphaceae</taxon>
        <taxon>Acuticoccus</taxon>
    </lineage>
</organism>
<keyword evidence="4" id="KW-1185">Reference proteome</keyword>
<feature type="domain" description="DUF1330" evidence="2">
    <location>
        <begin position="132"/>
        <end position="224"/>
    </location>
</feature>
<dbReference type="AlphaFoldDB" id="A0A8B2NQ64"/>
<feature type="region of interest" description="Disordered" evidence="1">
    <location>
        <begin position="1"/>
        <end position="130"/>
    </location>
</feature>
<dbReference type="SUPFAM" id="SSF54909">
    <property type="entry name" value="Dimeric alpha+beta barrel"/>
    <property type="match status" value="1"/>
</dbReference>
<proteinExistence type="predicted"/>
<reference evidence="3 4" key="1">
    <citation type="submission" date="2018-05" db="EMBL/GenBank/DDBJ databases">
        <title>Acuticoccus sediminis sp. nov., isolated from deep-sea sediment of Indian Ocean.</title>
        <authorList>
            <person name="Liu X."/>
            <person name="Lai Q."/>
            <person name="Du Y."/>
            <person name="Sun F."/>
            <person name="Zhang X."/>
            <person name="Wang S."/>
            <person name="Shao Z."/>
        </authorList>
    </citation>
    <scope>NUCLEOTIDE SEQUENCE [LARGE SCALE GENOMIC DNA]</scope>
    <source>
        <strain evidence="3 4">PTG4-2</strain>
    </source>
</reference>
<dbReference type="PANTHER" id="PTHR41521:SF4">
    <property type="entry name" value="BLR0684 PROTEIN"/>
    <property type="match status" value="1"/>
</dbReference>
<feature type="compositionally biased region" description="Low complexity" evidence="1">
    <location>
        <begin position="20"/>
        <end position="33"/>
    </location>
</feature>
<dbReference type="PANTHER" id="PTHR41521">
    <property type="match status" value="1"/>
</dbReference>
<gene>
    <name evidence="3" type="ORF">DLJ53_21585</name>
</gene>
<dbReference type="Proteomes" id="UP000249590">
    <property type="component" value="Unassembled WGS sequence"/>
</dbReference>
<dbReference type="EMBL" id="QHHQ01000005">
    <property type="protein sequence ID" value="RAH99143.1"/>
    <property type="molecule type" value="Genomic_DNA"/>
</dbReference>
<protein>
    <recommendedName>
        <fullName evidence="2">DUF1330 domain-containing protein</fullName>
    </recommendedName>
</protein>
<feature type="compositionally biased region" description="Basic and acidic residues" evidence="1">
    <location>
        <begin position="43"/>
        <end position="55"/>
    </location>
</feature>
<accession>A0A8B2NQ64</accession>
<evidence type="ECO:0000259" key="2">
    <source>
        <dbReference type="Pfam" id="PF07045"/>
    </source>
</evidence>
<evidence type="ECO:0000313" key="4">
    <source>
        <dbReference type="Proteomes" id="UP000249590"/>
    </source>
</evidence>
<evidence type="ECO:0000256" key="1">
    <source>
        <dbReference type="SAM" id="MobiDB-lite"/>
    </source>
</evidence>
<dbReference type="InterPro" id="IPR010753">
    <property type="entry name" value="DUF1330"/>
</dbReference>
<dbReference type="OrthoDB" id="9806380at2"/>
<name>A0A8B2NQ64_9HYPH</name>
<dbReference type="Pfam" id="PF07045">
    <property type="entry name" value="DUF1330"/>
    <property type="match status" value="1"/>
</dbReference>
<comment type="caution">
    <text evidence="3">The sequence shown here is derived from an EMBL/GenBank/DDBJ whole genome shotgun (WGS) entry which is preliminary data.</text>
</comment>
<evidence type="ECO:0000313" key="3">
    <source>
        <dbReference type="EMBL" id="RAH99143.1"/>
    </source>
</evidence>
<dbReference type="Gene3D" id="3.30.70.100">
    <property type="match status" value="1"/>
</dbReference>
<dbReference type="InterPro" id="IPR011008">
    <property type="entry name" value="Dimeric_a/b-barrel"/>
</dbReference>
<sequence length="239" mass="25514">MRRHGGVPPGGAPGGRRGDGASARPRGLRGARAAADRRRHGARRDGDPAAADRNRAGGGGQRALDRRQPRRRRTSSVDDLGSRLRPRPVHGGRRPDGDGGGPCHAQRAARGTVVSGDGSPSGNRVAPRGDRPAYAVGWLRDVRMGPDIAEYLRRIDGTLAPFGGRFIIHGGRAAVLEGRWDADLIVIAFPSAEAAHAWYVSEDYRALIQLRLRNSHGAVAIIEGTDPDHKATDILRDNG</sequence>